<reference evidence="2" key="1">
    <citation type="submission" date="2014-09" db="EMBL/GenBank/DDBJ databases">
        <authorList>
            <person name="Magalhaes I.L.F."/>
            <person name="Oliveira U."/>
            <person name="Santos F.R."/>
            <person name="Vidigal T.H.D.A."/>
            <person name="Brescovit A.D."/>
            <person name="Santos A.J."/>
        </authorList>
    </citation>
    <scope>NUCLEOTIDE SEQUENCE</scope>
    <source>
        <tissue evidence="2">Shoot tissue taken approximately 20 cm above the soil surface</tissue>
    </source>
</reference>
<accession>A0A0A9C1R3</accession>
<proteinExistence type="predicted"/>
<reference evidence="2" key="2">
    <citation type="journal article" date="2015" name="Data Brief">
        <title>Shoot transcriptome of the giant reed, Arundo donax.</title>
        <authorList>
            <person name="Barrero R.A."/>
            <person name="Guerrero F.D."/>
            <person name="Moolhuijzen P."/>
            <person name="Goolsby J.A."/>
            <person name="Tidwell J."/>
            <person name="Bellgard S.E."/>
            <person name="Bellgard M.I."/>
        </authorList>
    </citation>
    <scope>NUCLEOTIDE SEQUENCE</scope>
    <source>
        <tissue evidence="2">Shoot tissue taken approximately 20 cm above the soil surface</tissue>
    </source>
</reference>
<sequence>MTTTKNTSDLSNKAGASKDADNVPTAEEEDVGEDDGTSSGSSSPTKLPLKTRQCIRKVCVGSLNQKAATRETRSLSAKLHERREGFQDDDYVHKQSDKRKPSSPLHASKASKQSKVAKVSKRGEAIDTSNDDRDDDLQGLKSNYATMRCAPGSIVDVLSGMDDPLKQRVKDLDFEEILKFSLDAIDDRALAVFLMNHIYTDPLWIQIRDKVLPITTEVVHLVLGIPIGGSNLPIASTKEKSSASAELWDLCDKKGMENMFKQREVEWKNANKKGVDKLKKYEDLKKNEVPRWVIEWFASNKDSNDWTV</sequence>
<feature type="compositionally biased region" description="Basic and acidic residues" evidence="1">
    <location>
        <begin position="68"/>
        <end position="100"/>
    </location>
</feature>
<feature type="compositionally biased region" description="Low complexity" evidence="1">
    <location>
        <begin position="107"/>
        <end position="117"/>
    </location>
</feature>
<evidence type="ECO:0000256" key="1">
    <source>
        <dbReference type="SAM" id="MobiDB-lite"/>
    </source>
</evidence>
<feature type="compositionally biased region" description="Acidic residues" evidence="1">
    <location>
        <begin position="26"/>
        <end position="36"/>
    </location>
</feature>
<evidence type="ECO:0000313" key="2">
    <source>
        <dbReference type="EMBL" id="JAD69501.1"/>
    </source>
</evidence>
<dbReference type="EMBL" id="GBRH01228394">
    <property type="protein sequence ID" value="JAD69501.1"/>
    <property type="molecule type" value="Transcribed_RNA"/>
</dbReference>
<feature type="region of interest" description="Disordered" evidence="1">
    <location>
        <begin position="1"/>
        <end position="51"/>
    </location>
</feature>
<protein>
    <submittedName>
        <fullName evidence="2">Uncharacterized protein</fullName>
    </submittedName>
</protein>
<organism evidence="2">
    <name type="scientific">Arundo donax</name>
    <name type="common">Giant reed</name>
    <name type="synonym">Donax arundinaceus</name>
    <dbReference type="NCBI Taxonomy" id="35708"/>
    <lineage>
        <taxon>Eukaryota</taxon>
        <taxon>Viridiplantae</taxon>
        <taxon>Streptophyta</taxon>
        <taxon>Embryophyta</taxon>
        <taxon>Tracheophyta</taxon>
        <taxon>Spermatophyta</taxon>
        <taxon>Magnoliopsida</taxon>
        <taxon>Liliopsida</taxon>
        <taxon>Poales</taxon>
        <taxon>Poaceae</taxon>
        <taxon>PACMAD clade</taxon>
        <taxon>Arundinoideae</taxon>
        <taxon>Arundineae</taxon>
        <taxon>Arundo</taxon>
    </lineage>
</organism>
<dbReference type="AlphaFoldDB" id="A0A0A9C1R3"/>
<feature type="compositionally biased region" description="Polar residues" evidence="1">
    <location>
        <begin position="1"/>
        <end position="11"/>
    </location>
</feature>
<feature type="region of interest" description="Disordered" evidence="1">
    <location>
        <begin position="65"/>
        <end position="138"/>
    </location>
</feature>
<name>A0A0A9C1R3_ARUDO</name>
<dbReference type="PANTHER" id="PTHR34835">
    <property type="entry name" value="OS07G0283600 PROTEIN-RELATED"/>
    <property type="match status" value="1"/>
</dbReference>